<feature type="region of interest" description="Disordered" evidence="1">
    <location>
        <begin position="228"/>
        <end position="255"/>
    </location>
</feature>
<dbReference type="EMBL" id="VEPZ02000934">
    <property type="protein sequence ID" value="KAE8709836.1"/>
    <property type="molecule type" value="Genomic_DNA"/>
</dbReference>
<name>A0A6A3AZF5_HIBSY</name>
<feature type="compositionally biased region" description="Basic and acidic residues" evidence="1">
    <location>
        <begin position="234"/>
        <end position="255"/>
    </location>
</feature>
<dbReference type="InterPro" id="IPR040256">
    <property type="entry name" value="At4g02000-like"/>
</dbReference>
<organism evidence="2 3">
    <name type="scientific">Hibiscus syriacus</name>
    <name type="common">Rose of Sharon</name>
    <dbReference type="NCBI Taxonomy" id="106335"/>
    <lineage>
        <taxon>Eukaryota</taxon>
        <taxon>Viridiplantae</taxon>
        <taxon>Streptophyta</taxon>
        <taxon>Embryophyta</taxon>
        <taxon>Tracheophyta</taxon>
        <taxon>Spermatophyta</taxon>
        <taxon>Magnoliopsida</taxon>
        <taxon>eudicotyledons</taxon>
        <taxon>Gunneridae</taxon>
        <taxon>Pentapetalae</taxon>
        <taxon>rosids</taxon>
        <taxon>malvids</taxon>
        <taxon>Malvales</taxon>
        <taxon>Malvaceae</taxon>
        <taxon>Malvoideae</taxon>
        <taxon>Hibiscus</taxon>
    </lineage>
</organism>
<comment type="caution">
    <text evidence="2">The sequence shown here is derived from an EMBL/GenBank/DDBJ whole genome shotgun (WGS) entry which is preliminary data.</text>
</comment>
<keyword evidence="3" id="KW-1185">Reference proteome</keyword>
<dbReference type="AlphaFoldDB" id="A0A6A3AZF5"/>
<evidence type="ECO:0008006" key="4">
    <source>
        <dbReference type="Google" id="ProtNLM"/>
    </source>
</evidence>
<protein>
    <recommendedName>
        <fullName evidence="4">DUF4283 domain-containing protein</fullName>
    </recommendedName>
</protein>
<dbReference type="Proteomes" id="UP000436088">
    <property type="component" value="Unassembled WGS sequence"/>
</dbReference>
<evidence type="ECO:0000313" key="2">
    <source>
        <dbReference type="EMBL" id="KAE8709836.1"/>
    </source>
</evidence>
<proteinExistence type="predicted"/>
<dbReference type="PANTHER" id="PTHR31286:SF180">
    <property type="entry name" value="OS10G0362600 PROTEIN"/>
    <property type="match status" value="1"/>
</dbReference>
<gene>
    <name evidence="2" type="ORF">F3Y22_tig00110328pilonHSYRG00622</name>
</gene>
<evidence type="ECO:0000256" key="1">
    <source>
        <dbReference type="SAM" id="MobiDB-lite"/>
    </source>
</evidence>
<reference evidence="2" key="1">
    <citation type="submission" date="2019-09" db="EMBL/GenBank/DDBJ databases">
        <title>Draft genome information of white flower Hibiscus syriacus.</title>
        <authorList>
            <person name="Kim Y.-M."/>
        </authorList>
    </citation>
    <scope>NUCLEOTIDE SEQUENCE [LARGE SCALE GENOMIC DNA]</scope>
    <source>
        <strain evidence="2">YM2019G1</strain>
    </source>
</reference>
<sequence>MAEEVEHLMGHLNFQMKKQQFLKLLESLAMNKWLVTKVITSNRVNGEAVMKSFDGDLMSICDFDPTLSVEEYDFSKMPIWIRVFDLPLGLIDEISGFQIGNTVGKVVVVDLRNREGHLWAYLCICAEIDIKKPIRRCLNMGKRPDGKLMSCLLKYERLPNFCHWCGIIGNTIIECPTYIANQQEILQYEDWLRVTSLGSKLVAATIEIVGKVPMKKRQPRVMVNLVSSNSGKRKSGEELGGTKRTKNDHIKKDSVGSKSSKLIMWRKTRQRPLLGGVFILNQRWRLQSSSVENHKYHLL</sequence>
<accession>A0A6A3AZF5</accession>
<evidence type="ECO:0000313" key="3">
    <source>
        <dbReference type="Proteomes" id="UP000436088"/>
    </source>
</evidence>
<dbReference type="PANTHER" id="PTHR31286">
    <property type="entry name" value="GLYCINE-RICH CELL WALL STRUCTURAL PROTEIN 1.8-LIKE"/>
    <property type="match status" value="1"/>
</dbReference>